<evidence type="ECO:0000313" key="2">
    <source>
        <dbReference type="EMBL" id="KAF0852435.1"/>
    </source>
</evidence>
<gene>
    <name evidence="2" type="ORF">ANDGO_01666</name>
</gene>
<evidence type="ECO:0000256" key="1">
    <source>
        <dbReference type="SAM" id="MobiDB-lite"/>
    </source>
</evidence>
<dbReference type="EMBL" id="VRVR01000037">
    <property type="protein sequence ID" value="KAF0852435.1"/>
    <property type="molecule type" value="Genomic_DNA"/>
</dbReference>
<comment type="caution">
    <text evidence="2">The sequence shown here is derived from an EMBL/GenBank/DDBJ whole genome shotgun (WGS) entry which is preliminary data.</text>
</comment>
<accession>A0A8K0F2M1</accession>
<proteinExistence type="predicted"/>
<name>A0A8K0F2M1_ANDGO</name>
<feature type="region of interest" description="Disordered" evidence="1">
    <location>
        <begin position="1"/>
        <end position="33"/>
    </location>
</feature>
<organism evidence="2 3">
    <name type="scientific">Andalucia godoyi</name>
    <name type="common">Flagellate</name>
    <dbReference type="NCBI Taxonomy" id="505711"/>
    <lineage>
        <taxon>Eukaryota</taxon>
        <taxon>Discoba</taxon>
        <taxon>Jakobida</taxon>
        <taxon>Andalucina</taxon>
        <taxon>Andaluciidae</taxon>
        <taxon>Andalucia</taxon>
    </lineage>
</organism>
<reference evidence="2" key="1">
    <citation type="submission" date="2019-09" db="EMBL/GenBank/DDBJ databases">
        <title>The Mitochondrial Proteome of the Jakobid, Andalucia godoyi, a Protist With the Most Gene-Rich and Bacteria-Like Mitochondrial Genome.</title>
        <authorList>
            <person name="Gray M.W."/>
            <person name="Burger G."/>
            <person name="Derelle R."/>
            <person name="Klimes V."/>
            <person name="Leger M."/>
            <person name="Sarrasin M."/>
            <person name="Vlcek C."/>
            <person name="Roger A.J."/>
            <person name="Elias M."/>
            <person name="Lang B.F."/>
        </authorList>
    </citation>
    <scope>NUCLEOTIDE SEQUENCE</scope>
    <source>
        <strain evidence="2">And28</strain>
    </source>
</reference>
<dbReference type="Proteomes" id="UP000799049">
    <property type="component" value="Unassembled WGS sequence"/>
</dbReference>
<sequence length="301" mass="34280">MTGMLPVQRHASVGHPLGGPRHRERQLTGATNRRTAPLTMTLEGLQETRRSQMTLSASVSNQALALRSTIPLKDHVAEHENLLEKRNEYLRTTADALHPPLADFRLRSASQRFAPPPKSTTRTAISGPSAVLHTTSKDRPSTHFQSTQELDPRCRDPEYIEQMLNRTTPVGEIATRFGRTVYPDTKHLTIPSFSDMLCTPDRQFIRDNMSSFSLTDKHFAHERSQVRVNRIRSNETRVDNAARDDVLRRMEREERHIRGLGKHKMRYLEAVTEIDRIRSGIRTAPSVAGHDLYEEADVCDF</sequence>
<dbReference type="AlphaFoldDB" id="A0A8K0F2M1"/>
<evidence type="ECO:0000313" key="3">
    <source>
        <dbReference type="Proteomes" id="UP000799049"/>
    </source>
</evidence>
<protein>
    <submittedName>
        <fullName evidence="2">Putative mitochondrial protein</fullName>
    </submittedName>
</protein>
<feature type="region of interest" description="Disordered" evidence="1">
    <location>
        <begin position="112"/>
        <end position="150"/>
    </location>
</feature>
<keyword evidence="3" id="KW-1185">Reference proteome</keyword>